<sequence length="312" mass="32806">MKKLYSLALVGLSSLAFAQISLTSLNTAYTQNFDGLANTGTGSLTLTGSLDGWNVVETGSNANATYAADNGSSNGGNTYSYGATGSTDRALGSIASGNLLSRWGAQFKNDTGAAITDLLVAYTGEEWRMGQANRGTDDQITFEYSTDATSLTTGTWTAVSALTYNSTDVTGVVGLRDGNNANYRTALSTTISGLNIPANQTFWIRFVDVNITGTDDGLAIDDFSLTPQASGTLATIENKTSKKSFVKNTSVDNEIYFGSKSDVKIFNVNGQLLKTASVSENGALNVAELQKGIYIVTGTVNGKNVSEKVIKK</sequence>
<accession>A0A1B8ZUG4</accession>
<proteinExistence type="predicted"/>
<dbReference type="NCBIfam" id="TIGR04183">
    <property type="entry name" value="Por_Secre_tail"/>
    <property type="match status" value="1"/>
</dbReference>
<evidence type="ECO:0000256" key="2">
    <source>
        <dbReference type="SAM" id="SignalP"/>
    </source>
</evidence>
<reference evidence="5" key="1">
    <citation type="submission" date="2016-07" db="EMBL/GenBank/DDBJ databases">
        <authorList>
            <person name="Florea S."/>
            <person name="Webb J.S."/>
            <person name="Jaromczyk J."/>
            <person name="Schardl C.L."/>
        </authorList>
    </citation>
    <scope>NUCLEOTIDE SEQUENCE [LARGE SCALE GENOMIC DNA]</scope>
    <source>
        <strain evidence="5">CC-VM-7</strain>
    </source>
</reference>
<evidence type="ECO:0000259" key="3">
    <source>
        <dbReference type="Pfam" id="PF18962"/>
    </source>
</evidence>
<feature type="domain" description="Secretion system C-terminal sorting" evidence="3">
    <location>
        <begin position="259"/>
        <end position="310"/>
    </location>
</feature>
<organism evidence="4 5">
    <name type="scientific">Chryseobacterium arthrosphaerae</name>
    <dbReference type="NCBI Taxonomy" id="651561"/>
    <lineage>
        <taxon>Bacteria</taxon>
        <taxon>Pseudomonadati</taxon>
        <taxon>Bacteroidota</taxon>
        <taxon>Flavobacteriia</taxon>
        <taxon>Flavobacteriales</taxon>
        <taxon>Weeksellaceae</taxon>
        <taxon>Chryseobacterium group</taxon>
        <taxon>Chryseobacterium</taxon>
    </lineage>
</organism>
<dbReference type="Proteomes" id="UP000093432">
    <property type="component" value="Unassembled WGS sequence"/>
</dbReference>
<gene>
    <name evidence="4" type="ORF">BBI00_13170</name>
</gene>
<evidence type="ECO:0000313" key="4">
    <source>
        <dbReference type="EMBL" id="OCA75227.1"/>
    </source>
</evidence>
<dbReference type="RefSeq" id="WP_065399199.1">
    <property type="nucleotide sequence ID" value="NZ_MAYG01000001.1"/>
</dbReference>
<keyword evidence="1 2" id="KW-0732">Signal</keyword>
<feature type="signal peptide" evidence="2">
    <location>
        <begin position="1"/>
        <end position="18"/>
    </location>
</feature>
<comment type="caution">
    <text evidence="4">The sequence shown here is derived from an EMBL/GenBank/DDBJ whole genome shotgun (WGS) entry which is preliminary data.</text>
</comment>
<dbReference type="STRING" id="651561.BBI00_13170"/>
<name>A0A1B8ZUG4_9FLAO</name>
<dbReference type="Pfam" id="PF18962">
    <property type="entry name" value="Por_Secre_tail"/>
    <property type="match status" value="1"/>
</dbReference>
<feature type="chain" id="PRO_5008621125" description="Secretion system C-terminal sorting domain-containing protein" evidence="2">
    <location>
        <begin position="19"/>
        <end position="312"/>
    </location>
</feature>
<protein>
    <recommendedName>
        <fullName evidence="3">Secretion system C-terminal sorting domain-containing protein</fullName>
    </recommendedName>
</protein>
<dbReference type="OrthoDB" id="1465721at2"/>
<dbReference type="EMBL" id="MAYG01000001">
    <property type="protein sequence ID" value="OCA75227.1"/>
    <property type="molecule type" value="Genomic_DNA"/>
</dbReference>
<evidence type="ECO:0000313" key="5">
    <source>
        <dbReference type="Proteomes" id="UP000093432"/>
    </source>
</evidence>
<dbReference type="InterPro" id="IPR026444">
    <property type="entry name" value="Secre_tail"/>
</dbReference>
<evidence type="ECO:0000256" key="1">
    <source>
        <dbReference type="ARBA" id="ARBA00022729"/>
    </source>
</evidence>
<dbReference type="AlphaFoldDB" id="A0A1B8ZUG4"/>